<dbReference type="Proteomes" id="UP000017175">
    <property type="component" value="Chromosome"/>
</dbReference>
<name>A0A0K1QMM3_PSEFL</name>
<evidence type="ECO:0000313" key="2">
    <source>
        <dbReference type="EMBL" id="AKV07006.1"/>
    </source>
</evidence>
<gene>
    <name evidence="2" type="ORF">B723_11550</name>
</gene>
<proteinExistence type="predicted"/>
<dbReference type="AlphaFoldDB" id="A0A0K1QMM3"/>
<dbReference type="InterPro" id="IPR036426">
    <property type="entry name" value="Bulb-type_lectin_dom_sf"/>
</dbReference>
<dbReference type="SUPFAM" id="SSF51110">
    <property type="entry name" value="alpha-D-mannose-specific plant lectins"/>
    <property type="match status" value="2"/>
</dbReference>
<dbReference type="InterPro" id="IPR001480">
    <property type="entry name" value="Bulb-type_lectin_dom"/>
</dbReference>
<dbReference type="Gene3D" id="2.90.10.10">
    <property type="entry name" value="Bulb-type lectin domain"/>
    <property type="match status" value="3"/>
</dbReference>
<evidence type="ECO:0000259" key="1">
    <source>
        <dbReference type="PROSITE" id="PS50927"/>
    </source>
</evidence>
<reference evidence="2 3" key="1">
    <citation type="journal article" date="2012" name="J. Bacteriol.">
        <title>Draft genome sequence of the cyanide-utilizing bacterium Pseudomonas fluorescens strain NCIMB 11764.</title>
        <authorList>
            <person name="Vilo C.A."/>
            <person name="Benedik M.J."/>
            <person name="Kunz D.A."/>
            <person name="Dong Q."/>
        </authorList>
    </citation>
    <scope>NUCLEOTIDE SEQUENCE [LARGE SCALE GENOMIC DNA]</scope>
    <source>
        <strain evidence="2 3">NCIMB 11764</strain>
    </source>
</reference>
<organism evidence="2 3">
    <name type="scientific">Pseudomonas fluorescens NCIMB 11764</name>
    <dbReference type="NCBI Taxonomy" id="1221522"/>
    <lineage>
        <taxon>Bacteria</taxon>
        <taxon>Pseudomonadati</taxon>
        <taxon>Pseudomonadota</taxon>
        <taxon>Gammaproteobacteria</taxon>
        <taxon>Pseudomonadales</taxon>
        <taxon>Pseudomonadaceae</taxon>
        <taxon>Pseudomonas</taxon>
    </lineage>
</organism>
<protein>
    <submittedName>
        <fullName evidence="2">Bacteriocin</fullName>
    </submittedName>
</protein>
<dbReference type="eggNOG" id="COG1404">
    <property type="taxonomic scope" value="Bacteria"/>
</dbReference>
<feature type="domain" description="Bulb-type lectin" evidence="1">
    <location>
        <begin position="14"/>
        <end position="136"/>
    </location>
</feature>
<dbReference type="SMART" id="SM00108">
    <property type="entry name" value="B_lectin"/>
    <property type="match status" value="2"/>
</dbReference>
<dbReference type="OrthoDB" id="8443920at2"/>
<dbReference type="PROSITE" id="PS50927">
    <property type="entry name" value="BULB_LECTIN"/>
    <property type="match status" value="2"/>
</dbReference>
<feature type="domain" description="Bulb-type lectin" evidence="1">
    <location>
        <begin position="145"/>
        <end position="253"/>
    </location>
</feature>
<dbReference type="EMBL" id="CP010945">
    <property type="protein sequence ID" value="AKV07006.1"/>
    <property type="molecule type" value="Genomic_DNA"/>
</dbReference>
<accession>A0A0K1QMM3</accession>
<evidence type="ECO:0000313" key="3">
    <source>
        <dbReference type="Proteomes" id="UP000017175"/>
    </source>
</evidence>
<dbReference type="NCBIfam" id="NF033557">
    <property type="entry name" value="LLB_putidacin"/>
    <property type="match status" value="1"/>
</dbReference>
<dbReference type="RefSeq" id="WP_017336737.1">
    <property type="nucleotide sequence ID" value="NZ_CP010945.1"/>
</dbReference>
<sequence length="276" mass="30073">MAGRTRIPFQGSGTSILPAYQTMTPGQFLLSPNGRFKLLLQADGNLVLLDNGAVAWVANEAQPYSSTIPLRNNEATQFFIQYGAFLYDPARARAWLSNNSTFTSEDQWNRTHLILQDDGNIVLVDSQAIWSGTPSIPPIAGSNASVVISGPAELARGMPYFSGDSALIFQGDGNVVVYGPNWSVRWASYTQNKGAVKAVMQADGNFVVYAANDVPLWNSGTAGHSGVVLRLQPNGGFSVVKETPVWARFGYKPTYRPIRLIDGSSFKTFDIWTWAV</sequence>